<dbReference type="NCBIfam" id="TIGR00369">
    <property type="entry name" value="unchar_dom_1"/>
    <property type="match status" value="1"/>
</dbReference>
<keyword evidence="5" id="KW-1185">Reference proteome</keyword>
<evidence type="ECO:0000313" key="4">
    <source>
        <dbReference type="EMBL" id="APG48316.1"/>
    </source>
</evidence>
<dbReference type="PANTHER" id="PTHR21660">
    <property type="entry name" value="THIOESTERASE SUPERFAMILY MEMBER-RELATED"/>
    <property type="match status" value="1"/>
</dbReference>
<dbReference type="Gene3D" id="3.10.129.10">
    <property type="entry name" value="Hotdog Thioesterase"/>
    <property type="match status" value="1"/>
</dbReference>
<dbReference type="Pfam" id="PF03061">
    <property type="entry name" value="4HBT"/>
    <property type="match status" value="1"/>
</dbReference>
<reference evidence="5" key="1">
    <citation type="submission" date="2016-07" db="EMBL/GenBank/DDBJ databases">
        <title>Phaeobacter portensis sp. nov., a tropodithietic acid producing bacterium isolated from a German harbor.</title>
        <authorList>
            <person name="Freese H.M."/>
            <person name="Bunk B."/>
            <person name="Breider S."/>
            <person name="Brinkhoff T."/>
        </authorList>
    </citation>
    <scope>NUCLEOTIDE SEQUENCE [LARGE SCALE GENOMIC DNA]</scope>
    <source>
        <strain evidence="5">P97</strain>
    </source>
</reference>
<dbReference type="InterPro" id="IPR029069">
    <property type="entry name" value="HotDog_dom_sf"/>
</dbReference>
<dbReference type="GO" id="GO:0047617">
    <property type="term" value="F:fatty acyl-CoA hydrolase activity"/>
    <property type="evidence" value="ECO:0007669"/>
    <property type="project" value="InterPro"/>
</dbReference>
<dbReference type="RefSeq" id="WP_420848989.1">
    <property type="nucleotide sequence ID" value="NZ_CP016364.1"/>
</dbReference>
<proteinExistence type="inferred from homology"/>
<dbReference type="STRING" id="1844006.PhaeoP97_02941"/>
<sequence length="157" mass="16150">MTCRRPDPNAGRGVIGTGMPPEAEDCSTRIIDDPGCQQLVGYRTEIDGQSGACRVVLDLAPQHLNRNGLLHGGIVAMLMDVVCGNTASQYFDAAAHPPVVTVSLTLSYVAAARSGGVEATAQATGGGASLAYVSGKLMGYDGQLLATASGVFKRIRG</sequence>
<dbReference type="Proteomes" id="UP000183859">
    <property type="component" value="Chromosome"/>
</dbReference>
<evidence type="ECO:0000256" key="2">
    <source>
        <dbReference type="ARBA" id="ARBA00022801"/>
    </source>
</evidence>
<dbReference type="InterPro" id="IPR039298">
    <property type="entry name" value="ACOT13"/>
</dbReference>
<gene>
    <name evidence="4" type="ORF">PhaeoP97_02941</name>
</gene>
<evidence type="ECO:0000313" key="5">
    <source>
        <dbReference type="Proteomes" id="UP000183859"/>
    </source>
</evidence>
<protein>
    <submittedName>
        <fullName evidence="4">Thioesterase domain-containing protein</fullName>
    </submittedName>
</protein>
<name>A0A1L3I8B6_9RHOB</name>
<feature type="domain" description="Thioesterase" evidence="3">
    <location>
        <begin position="67"/>
        <end position="144"/>
    </location>
</feature>
<dbReference type="InterPro" id="IPR003736">
    <property type="entry name" value="PAAI_dom"/>
</dbReference>
<evidence type="ECO:0000259" key="3">
    <source>
        <dbReference type="Pfam" id="PF03061"/>
    </source>
</evidence>
<accession>A0A1L3I8B6</accession>
<dbReference type="SUPFAM" id="SSF54637">
    <property type="entry name" value="Thioesterase/thiol ester dehydrase-isomerase"/>
    <property type="match status" value="1"/>
</dbReference>
<dbReference type="PANTHER" id="PTHR21660:SF1">
    <property type="entry name" value="ACYL-COENZYME A THIOESTERASE 13"/>
    <property type="match status" value="1"/>
</dbReference>
<dbReference type="InterPro" id="IPR006683">
    <property type="entry name" value="Thioestr_dom"/>
</dbReference>
<dbReference type="CDD" id="cd03443">
    <property type="entry name" value="PaaI_thioesterase"/>
    <property type="match status" value="1"/>
</dbReference>
<keyword evidence="2" id="KW-0378">Hydrolase</keyword>
<dbReference type="KEGG" id="php:PhaeoP97_02941"/>
<comment type="similarity">
    <text evidence="1">Belongs to the thioesterase PaaI family.</text>
</comment>
<dbReference type="AlphaFoldDB" id="A0A1L3I8B6"/>
<organism evidence="4 5">
    <name type="scientific">Phaeobacter porticola</name>
    <dbReference type="NCBI Taxonomy" id="1844006"/>
    <lineage>
        <taxon>Bacteria</taxon>
        <taxon>Pseudomonadati</taxon>
        <taxon>Pseudomonadota</taxon>
        <taxon>Alphaproteobacteria</taxon>
        <taxon>Rhodobacterales</taxon>
        <taxon>Roseobacteraceae</taxon>
        <taxon>Phaeobacter</taxon>
    </lineage>
</organism>
<evidence type="ECO:0000256" key="1">
    <source>
        <dbReference type="ARBA" id="ARBA00008324"/>
    </source>
</evidence>
<dbReference type="EMBL" id="CP016364">
    <property type="protein sequence ID" value="APG48316.1"/>
    <property type="molecule type" value="Genomic_DNA"/>
</dbReference>